<reference evidence="1 2" key="1">
    <citation type="journal article" date="2024" name="Nat. Commun.">
        <title>Phylogenomics reveals the evolutionary origins of lichenization in chlorophyte algae.</title>
        <authorList>
            <person name="Puginier C."/>
            <person name="Libourel C."/>
            <person name="Otte J."/>
            <person name="Skaloud P."/>
            <person name="Haon M."/>
            <person name="Grisel S."/>
            <person name="Petersen M."/>
            <person name="Berrin J.G."/>
            <person name="Delaux P.M."/>
            <person name="Dal Grande F."/>
            <person name="Keller J."/>
        </authorList>
    </citation>
    <scope>NUCLEOTIDE SEQUENCE [LARGE SCALE GENOMIC DNA]</scope>
    <source>
        <strain evidence="1 2">SAG 2043</strain>
    </source>
</reference>
<dbReference type="InterPro" id="IPR032719">
    <property type="entry name" value="WbsX"/>
</dbReference>
<dbReference type="AlphaFoldDB" id="A0AAW1P0Z4"/>
<dbReference type="Pfam" id="PF14307">
    <property type="entry name" value="Glyco_tran_WbsX"/>
    <property type="match status" value="2"/>
</dbReference>
<keyword evidence="2" id="KW-1185">Reference proteome</keyword>
<gene>
    <name evidence="1" type="ORF">WJX72_012494</name>
</gene>
<proteinExistence type="predicted"/>
<evidence type="ECO:0000313" key="2">
    <source>
        <dbReference type="Proteomes" id="UP001489004"/>
    </source>
</evidence>
<accession>A0AAW1P0Z4</accession>
<protein>
    <recommendedName>
        <fullName evidence="3">Glycosyl transferase family WbsX</fullName>
    </recommendedName>
</protein>
<sequence>MSAAGQAPQRYNKKLLAAFFPQFHAMQENDARFGPGYTDFDKLLAADHGANAGYGGYPLSKPAERHGTYDLTSAAQRQYVGELAQQYGVYGFSIYHYWFAQGPVMHKPLELMLQDGFPDIPFNLAWANEDWVDKWSGKGKVGEVRVDAEKFQVTSYNRSSWQPHLDWMMPYFKHPNYIRMGNKPLLLIYHTGSGIQHQEGAGEFDAMLNYFQATARAKGFEGLHIVQFVYAAWNSLARYTLPHGVDGMAEFTGWCRQGHGALAWPNKFPTYMRGVSSGFDNTPRYRLGGGGVHNDMHPGVYRFLVAQQLAKTAPGGVVLLNAWNEWGEGAVLEPSNNWGRRFLEALAAAVETDRSGMTCKLSDDGYPVSVPLPPAGVAVQPHESTRGVTRDASLAGDGSSVCICVLPQPGAAKLYNMHQTLHSLAALDHQAWVAHNVVGSAGEKLAAEMILVGFSDQRLRLLELAEGLTEVQRADVLFNKCAQEGHRWVVVMGGQDWYTPDAFSLLPSDRDMVVMNYYSKGAEIDEIALTNDSLPEFCCVRFNGGHCVRAFPQQGLALGGGILFNLQRWVSEGHSFVQQAGSLCGQTGCSTGSAGVPDSMLVAAAEYLVSQGGWSFVSHGLDVCAFHQNPNPHSCALVGGVYYDTLDATHAGCYEINDLPLPLEHINWPHYMQSEKACVCANS</sequence>
<dbReference type="PANTHER" id="PTHR41244">
    <property type="entry name" value="RHAMNAN SYNTHESIS F"/>
    <property type="match status" value="1"/>
</dbReference>
<evidence type="ECO:0008006" key="3">
    <source>
        <dbReference type="Google" id="ProtNLM"/>
    </source>
</evidence>
<dbReference type="EMBL" id="JALJOR010000020">
    <property type="protein sequence ID" value="KAK9803688.1"/>
    <property type="molecule type" value="Genomic_DNA"/>
</dbReference>
<organism evidence="1 2">
    <name type="scientific">[Myrmecia] bisecta</name>
    <dbReference type="NCBI Taxonomy" id="41462"/>
    <lineage>
        <taxon>Eukaryota</taxon>
        <taxon>Viridiplantae</taxon>
        <taxon>Chlorophyta</taxon>
        <taxon>core chlorophytes</taxon>
        <taxon>Trebouxiophyceae</taxon>
        <taxon>Trebouxiales</taxon>
        <taxon>Trebouxiaceae</taxon>
        <taxon>Myrmecia</taxon>
    </lineage>
</organism>
<name>A0AAW1P0Z4_9CHLO</name>
<evidence type="ECO:0000313" key="1">
    <source>
        <dbReference type="EMBL" id="KAK9803688.1"/>
    </source>
</evidence>
<dbReference type="Proteomes" id="UP001489004">
    <property type="component" value="Unassembled WGS sequence"/>
</dbReference>
<dbReference type="PANTHER" id="PTHR41244:SF1">
    <property type="entry name" value="GLYCOSYLTRANSFERASE"/>
    <property type="match status" value="1"/>
</dbReference>
<comment type="caution">
    <text evidence="1">The sequence shown here is derived from an EMBL/GenBank/DDBJ whole genome shotgun (WGS) entry which is preliminary data.</text>
</comment>
<dbReference type="Gene3D" id="3.20.20.80">
    <property type="entry name" value="Glycosidases"/>
    <property type="match status" value="1"/>
</dbReference>